<evidence type="ECO:0000256" key="6">
    <source>
        <dbReference type="ARBA" id="ARBA00022801"/>
    </source>
</evidence>
<name>A0A4S4KXU7_9AGAM</name>
<evidence type="ECO:0000256" key="7">
    <source>
        <dbReference type="ARBA" id="ARBA00022807"/>
    </source>
</evidence>
<dbReference type="CDD" id="cd02674">
    <property type="entry name" value="Peptidase_C19R"/>
    <property type="match status" value="1"/>
</dbReference>
<dbReference type="InterPro" id="IPR050185">
    <property type="entry name" value="Ub_carboxyl-term_hydrolase"/>
</dbReference>
<feature type="compositionally biased region" description="Polar residues" evidence="8">
    <location>
        <begin position="656"/>
        <end position="689"/>
    </location>
</feature>
<dbReference type="InterPro" id="IPR001394">
    <property type="entry name" value="Peptidase_C19_UCH"/>
</dbReference>
<feature type="compositionally biased region" description="Low complexity" evidence="8">
    <location>
        <begin position="238"/>
        <end position="262"/>
    </location>
</feature>
<dbReference type="InterPro" id="IPR038765">
    <property type="entry name" value="Papain-like_cys_pep_sf"/>
</dbReference>
<evidence type="ECO:0000256" key="5">
    <source>
        <dbReference type="ARBA" id="ARBA00022786"/>
    </source>
</evidence>
<dbReference type="InterPro" id="IPR018200">
    <property type="entry name" value="USP_CS"/>
</dbReference>
<dbReference type="OrthoDB" id="292964at2759"/>
<gene>
    <name evidence="11" type="ORF">EW145_g6625</name>
</gene>
<feature type="region of interest" description="Disordered" evidence="8">
    <location>
        <begin position="572"/>
        <end position="595"/>
    </location>
</feature>
<dbReference type="InterPro" id="IPR028889">
    <property type="entry name" value="USP"/>
</dbReference>
<feature type="compositionally biased region" description="Polar residues" evidence="8">
    <location>
        <begin position="711"/>
        <end position="725"/>
    </location>
</feature>
<evidence type="ECO:0000256" key="8">
    <source>
        <dbReference type="SAM" id="MobiDB-lite"/>
    </source>
</evidence>
<evidence type="ECO:0000256" key="3">
    <source>
        <dbReference type="ARBA" id="ARBA00012759"/>
    </source>
</evidence>
<dbReference type="PROSITE" id="PS50235">
    <property type="entry name" value="USP_3"/>
    <property type="match status" value="1"/>
</dbReference>
<feature type="compositionally biased region" description="Pro residues" evidence="8">
    <location>
        <begin position="327"/>
        <end position="337"/>
    </location>
</feature>
<dbReference type="SUPFAM" id="SSF52821">
    <property type="entry name" value="Rhodanese/Cell cycle control phosphatase"/>
    <property type="match status" value="1"/>
</dbReference>
<comment type="similarity">
    <text evidence="2">Belongs to the peptidase C19 family.</text>
</comment>
<dbReference type="GO" id="GO:0006508">
    <property type="term" value="P:proteolysis"/>
    <property type="evidence" value="ECO:0007669"/>
    <property type="project" value="UniProtKB-KW"/>
</dbReference>
<dbReference type="PROSITE" id="PS00972">
    <property type="entry name" value="USP_1"/>
    <property type="match status" value="1"/>
</dbReference>
<evidence type="ECO:0000259" key="10">
    <source>
        <dbReference type="PROSITE" id="PS50235"/>
    </source>
</evidence>
<dbReference type="PROSITE" id="PS50206">
    <property type="entry name" value="RHODANESE_3"/>
    <property type="match status" value="1"/>
</dbReference>
<evidence type="ECO:0000256" key="4">
    <source>
        <dbReference type="ARBA" id="ARBA00022670"/>
    </source>
</evidence>
<reference evidence="11 12" key="1">
    <citation type="submission" date="2019-02" db="EMBL/GenBank/DDBJ databases">
        <title>Genome sequencing of the rare red list fungi Phellinidium pouzarii.</title>
        <authorList>
            <person name="Buettner E."/>
            <person name="Kellner H."/>
        </authorList>
    </citation>
    <scope>NUCLEOTIDE SEQUENCE [LARGE SCALE GENOMIC DNA]</scope>
    <source>
        <strain evidence="11 12">DSM 108285</strain>
    </source>
</reference>
<comment type="catalytic activity">
    <reaction evidence="1">
        <text>Thiol-dependent hydrolysis of ester, thioester, amide, peptide and isopeptide bonds formed by the C-terminal Gly of ubiquitin (a 76-residue protein attached to proteins as an intracellular targeting signal).</text>
        <dbReference type="EC" id="3.4.19.12"/>
    </reaction>
</comment>
<evidence type="ECO:0000259" key="9">
    <source>
        <dbReference type="PROSITE" id="PS50206"/>
    </source>
</evidence>
<protein>
    <recommendedName>
        <fullName evidence="3">ubiquitinyl hydrolase 1</fullName>
        <ecNumber evidence="3">3.4.19.12</ecNumber>
    </recommendedName>
</protein>
<dbReference type="GO" id="GO:0016579">
    <property type="term" value="P:protein deubiquitination"/>
    <property type="evidence" value="ECO:0007669"/>
    <property type="project" value="InterPro"/>
</dbReference>
<feature type="region of interest" description="Disordered" evidence="8">
    <location>
        <begin position="182"/>
        <end position="262"/>
    </location>
</feature>
<sequence length="1152" mass="126072">MPAVTILPSSPALRDFGPSSITATANGSGSGVGVGAGGPGDDTVAEIKEKVRAGVQALRGASALSLLRTARDQVIHGRGLEDSGDWCGAFRALLTASRLTKAVIEHPEFLQEKGGKKGVVWKDVLDFQQQYGNAAVTKAKSLEAKLLELEKNRGPEAELNGPVHKPGGSIADRMRSLQDAGLSVHTTKRLSRDLSVSPPSADWKSSTMSRTSSSQSHNGSHSHSQSQSQPVTDHPTGSSVHSFVSLSSLGPPSPSSSTASSPRLSHFTLNEFNQTFPSIDELDEGMHALPALPSVPTHNPGTAFRSPLPSPSVIKRFPSIPLDLDPGPRPASTPIPPSMNTLQSRPASPSPAIPMRTPLSPTVPPKPPNLSISMTGSSSSTRTPPSHSSPINTGDSQRSHGMDLPVTNNIFPKLLHEYMDRANEVKVLLLDIRTRDEFTRAHIRGDAVVCLEPHVLLRHGLTCEKLEDALSVAPQRESALFRNRDKFDLVVMYDADSENFGASIAPMSAAVRVIYETAFRCMLKKPPVILVGGLKAWHAAFPSEIARVDGTPSLELDMENMKLTSSAPTVNGAISYTNESPSPDVRSPTSVSRSSYTMNQILEDESSPADMNGPSSPEVTRRLVRKSVISRPPSSSSISFNIRGLYDNSPPYLNGSHASSSSSIVYPQHPRSTSSFGASLPSVSAQAGLTSPPPTASTNPTTLSRRRSDYIDQSEQAVSSFTSRPSIDYPDLSAQHVVRPPPVAASPLSERQDRRQSLHGRHSSLSVLDVPKPPIIHSDYPVVYWPDTQFATSGMKNLGNTCYMNSTIQCLSATVPFSRFFTDGRWKSAVNMLNPLGSKGQLTSAFASILHDLWHQESPIITPYSFRKSICMYGKQFAGSEQHDSQEFLNFLLDGLHEDLNRILKKQPAKATPEREAELEILPQQIASQQEWNTYRMRDDSIVVDFFQGQFRNRMECLTCRKTSTTYNSFMYLSLPIQHVRGSRATLGQCLDAFVQEEVMEKADAWQCPNCKQLRKATKRLSISRLPPVLLIHFKRFTTKGHFTDKLETFVDFPLKGLDLTNYMPPPLPPGTERKPSAPISLDDPRSQIPPYRYDLYAVTNHFGTLSSGHYTAFINSRGNWLYCDDSRIVAADAREVVGKPAYVLYYKRIKP</sequence>
<dbReference type="SMART" id="SM00450">
    <property type="entry name" value="RHOD"/>
    <property type="match status" value="1"/>
</dbReference>
<dbReference type="InterPro" id="IPR036873">
    <property type="entry name" value="Rhodanese-like_dom_sf"/>
</dbReference>
<dbReference type="InterPro" id="IPR001763">
    <property type="entry name" value="Rhodanese-like_dom"/>
</dbReference>
<keyword evidence="5" id="KW-0833">Ubl conjugation pathway</keyword>
<dbReference type="PROSITE" id="PS00973">
    <property type="entry name" value="USP_2"/>
    <property type="match status" value="1"/>
</dbReference>
<organism evidence="11 12">
    <name type="scientific">Phellinidium pouzarii</name>
    <dbReference type="NCBI Taxonomy" id="167371"/>
    <lineage>
        <taxon>Eukaryota</taxon>
        <taxon>Fungi</taxon>
        <taxon>Dikarya</taxon>
        <taxon>Basidiomycota</taxon>
        <taxon>Agaricomycotina</taxon>
        <taxon>Agaricomycetes</taxon>
        <taxon>Hymenochaetales</taxon>
        <taxon>Hymenochaetaceae</taxon>
        <taxon>Phellinidium</taxon>
    </lineage>
</organism>
<keyword evidence="4" id="KW-0645">Protease</keyword>
<feature type="region of interest" description="Disordered" evidence="8">
    <location>
        <begin position="290"/>
        <end position="404"/>
    </location>
</feature>
<dbReference type="Proteomes" id="UP000308199">
    <property type="component" value="Unassembled WGS sequence"/>
</dbReference>
<feature type="compositionally biased region" description="Low complexity" evidence="8">
    <location>
        <begin position="371"/>
        <end position="390"/>
    </location>
</feature>
<feature type="region of interest" description="Disordered" evidence="8">
    <location>
        <begin position="656"/>
        <end position="763"/>
    </location>
</feature>
<dbReference type="PANTHER" id="PTHR21646:SF95">
    <property type="entry name" value="UBIQUITIN CARBOXYL-TERMINAL HYDROLASE 4-RELATED"/>
    <property type="match status" value="1"/>
</dbReference>
<dbReference type="GO" id="GO:0004843">
    <property type="term" value="F:cysteine-type deubiquitinase activity"/>
    <property type="evidence" value="ECO:0007669"/>
    <property type="project" value="UniProtKB-EC"/>
</dbReference>
<dbReference type="SUPFAM" id="SSF54001">
    <property type="entry name" value="Cysteine proteinases"/>
    <property type="match status" value="1"/>
</dbReference>
<evidence type="ECO:0000256" key="1">
    <source>
        <dbReference type="ARBA" id="ARBA00000707"/>
    </source>
</evidence>
<feature type="domain" description="Rhodanese" evidence="9">
    <location>
        <begin position="423"/>
        <end position="546"/>
    </location>
</feature>
<dbReference type="PANTHER" id="PTHR21646">
    <property type="entry name" value="UBIQUITIN CARBOXYL-TERMINAL HYDROLASE"/>
    <property type="match status" value="1"/>
</dbReference>
<evidence type="ECO:0000313" key="12">
    <source>
        <dbReference type="Proteomes" id="UP000308199"/>
    </source>
</evidence>
<dbReference type="Pfam" id="PF00443">
    <property type="entry name" value="UCH"/>
    <property type="match status" value="1"/>
</dbReference>
<dbReference type="Gene3D" id="3.40.250.10">
    <property type="entry name" value="Rhodanese-like domain"/>
    <property type="match status" value="1"/>
</dbReference>
<evidence type="ECO:0000313" key="11">
    <source>
        <dbReference type="EMBL" id="THH02988.1"/>
    </source>
</evidence>
<feature type="compositionally biased region" description="Low complexity" evidence="8">
    <location>
        <begin position="205"/>
        <end position="229"/>
    </location>
</feature>
<dbReference type="Gene3D" id="3.90.70.10">
    <property type="entry name" value="Cysteine proteinases"/>
    <property type="match status" value="1"/>
</dbReference>
<dbReference type="EC" id="3.4.19.12" evidence="3"/>
<dbReference type="EMBL" id="SGPK01000522">
    <property type="protein sequence ID" value="THH02988.1"/>
    <property type="molecule type" value="Genomic_DNA"/>
</dbReference>
<keyword evidence="12" id="KW-1185">Reference proteome</keyword>
<accession>A0A4S4KXU7</accession>
<evidence type="ECO:0000256" key="2">
    <source>
        <dbReference type="ARBA" id="ARBA00009085"/>
    </source>
</evidence>
<dbReference type="Pfam" id="PF00581">
    <property type="entry name" value="Rhodanese"/>
    <property type="match status" value="1"/>
</dbReference>
<keyword evidence="6" id="KW-0378">Hydrolase</keyword>
<proteinExistence type="inferred from homology"/>
<keyword evidence="7" id="KW-0788">Thiol protease</keyword>
<comment type="caution">
    <text evidence="11">The sequence shown here is derived from an EMBL/GenBank/DDBJ whole genome shotgun (WGS) entry which is preliminary data.</text>
</comment>
<dbReference type="AlphaFoldDB" id="A0A4S4KXU7"/>
<feature type="compositionally biased region" description="Polar residues" evidence="8">
    <location>
        <begin position="338"/>
        <end position="347"/>
    </location>
</feature>
<feature type="domain" description="USP" evidence="10">
    <location>
        <begin position="793"/>
        <end position="1150"/>
    </location>
</feature>